<accession>A0ABT7DVI8</accession>
<feature type="transmembrane region" description="Helical" evidence="1">
    <location>
        <begin position="369"/>
        <end position="389"/>
    </location>
</feature>
<keyword evidence="1" id="KW-1133">Transmembrane helix</keyword>
<feature type="transmembrane region" description="Helical" evidence="1">
    <location>
        <begin position="542"/>
        <end position="560"/>
    </location>
</feature>
<comment type="caution">
    <text evidence="2">The sequence shown here is derived from an EMBL/GenBank/DDBJ whole genome shotgun (WGS) entry which is preliminary data.</text>
</comment>
<proteinExistence type="predicted"/>
<keyword evidence="3" id="KW-1185">Reference proteome</keyword>
<organism evidence="2 3">
    <name type="scientific">Parachitinimonas caeni</name>
    <dbReference type="NCBI Taxonomy" id="3031301"/>
    <lineage>
        <taxon>Bacteria</taxon>
        <taxon>Pseudomonadati</taxon>
        <taxon>Pseudomonadota</taxon>
        <taxon>Betaproteobacteria</taxon>
        <taxon>Neisseriales</taxon>
        <taxon>Chitinibacteraceae</taxon>
        <taxon>Parachitinimonas</taxon>
    </lineage>
</organism>
<dbReference type="Proteomes" id="UP001172778">
    <property type="component" value="Unassembled WGS sequence"/>
</dbReference>
<protein>
    <submittedName>
        <fullName evidence="2">Uncharacterized protein</fullName>
    </submittedName>
</protein>
<gene>
    <name evidence="2" type="ORF">PZA18_08485</name>
</gene>
<sequence length="594" mass="64049">MDRRLELRFSVLSGILLALFLATLGFFAFDHAQKVRAAEARAKAQLVVNSIARTLERAAAVGIPLDAPIGLEELIESRHKENPEIQSLKISQPNMASHGTVAATVVLQGQTLAVVSASLNPVPVLQTALPILALALALLIAGTSAAHESFRFVFRRGPQSRAAATDRMMEAIAAGKLDQVFRGVHHGAGDPRNEKLIAQVRAINESSTRLVRLIRSLRATEPDAERRASLAKLLADSQGHFQFSNGRPSLIRENSVMSDGRWLIVLTGSIIGLARGISGGVLELLWLLPFGLLIGGGLAHTLLRHIPAERMTMYGIFVLLASIPAPYLVSGSVGIGLSRILGGLALALVACSCSNAARYLNREHHWTPWAPAVVAGLEISGLLFGTILRPLAGEYGYFAGFIISIALIVTWLSVRSTHIAWRSRPIPLGSGLHDWSSHLAALLSGLIWSCLWGSALLLVDRLDYETRPLLTITIAMTIAIGSLLGQLPRLKFIPWLAIPAGLILAMPSWPMPNLCLGIGVLLLTAGAWHSRRIIWSQLRPRLATEILAATIGLLAINQLAHGGTTTLPWLVAIASLALLVLQFILPVLRTPYRR</sequence>
<feature type="transmembrane region" description="Helical" evidence="1">
    <location>
        <begin position="566"/>
        <end position="588"/>
    </location>
</feature>
<evidence type="ECO:0000256" key="1">
    <source>
        <dbReference type="SAM" id="Phobius"/>
    </source>
</evidence>
<keyword evidence="1" id="KW-0472">Membrane</keyword>
<feature type="transmembrane region" description="Helical" evidence="1">
    <location>
        <begin position="284"/>
        <end position="303"/>
    </location>
</feature>
<name>A0ABT7DVI8_9NEIS</name>
<reference evidence="2" key="1">
    <citation type="submission" date="2023-03" db="EMBL/GenBank/DDBJ databases">
        <title>Chitinimonas shenzhenensis gen. nov., sp. nov., a novel member of family Burkholderiaceae isolated from activated sludge collected in Shen Zhen, China.</title>
        <authorList>
            <person name="Wang X."/>
        </authorList>
    </citation>
    <scope>NUCLEOTIDE SEQUENCE</scope>
    <source>
        <strain evidence="2">DQS-5</strain>
    </source>
</reference>
<dbReference type="RefSeq" id="WP_284100383.1">
    <property type="nucleotide sequence ID" value="NZ_JARRAF010000007.1"/>
</dbReference>
<feature type="transmembrane region" description="Helical" evidence="1">
    <location>
        <begin position="128"/>
        <end position="146"/>
    </location>
</feature>
<evidence type="ECO:0000313" key="2">
    <source>
        <dbReference type="EMBL" id="MDK2124081.1"/>
    </source>
</evidence>
<dbReference type="EMBL" id="JARRAF010000007">
    <property type="protein sequence ID" value="MDK2124081.1"/>
    <property type="molecule type" value="Genomic_DNA"/>
</dbReference>
<feature type="transmembrane region" description="Helical" evidence="1">
    <location>
        <begin position="260"/>
        <end position="278"/>
    </location>
</feature>
<evidence type="ECO:0000313" key="3">
    <source>
        <dbReference type="Proteomes" id="UP001172778"/>
    </source>
</evidence>
<feature type="transmembrane region" description="Helical" evidence="1">
    <location>
        <begin position="395"/>
        <end position="414"/>
    </location>
</feature>
<feature type="transmembrane region" description="Helical" evidence="1">
    <location>
        <begin position="435"/>
        <end position="457"/>
    </location>
</feature>
<feature type="transmembrane region" description="Helical" evidence="1">
    <location>
        <begin position="514"/>
        <end position="530"/>
    </location>
</feature>
<keyword evidence="1" id="KW-0812">Transmembrane</keyword>
<feature type="transmembrane region" description="Helical" evidence="1">
    <location>
        <begin position="312"/>
        <end position="329"/>
    </location>
</feature>
<feature type="transmembrane region" description="Helical" evidence="1">
    <location>
        <begin position="469"/>
        <end position="485"/>
    </location>
</feature>